<proteinExistence type="predicted"/>
<dbReference type="Proteomes" id="UP000321085">
    <property type="component" value="Unassembled WGS sequence"/>
</dbReference>
<keyword evidence="2" id="KW-1185">Reference proteome</keyword>
<name>A0A512BNX7_9HYPH</name>
<organism evidence="1 2">
    <name type="scientific">Microvirga aerophila</name>
    <dbReference type="NCBI Taxonomy" id="670291"/>
    <lineage>
        <taxon>Bacteria</taxon>
        <taxon>Pseudomonadati</taxon>
        <taxon>Pseudomonadota</taxon>
        <taxon>Alphaproteobacteria</taxon>
        <taxon>Hyphomicrobiales</taxon>
        <taxon>Methylobacteriaceae</taxon>
        <taxon>Microvirga</taxon>
    </lineage>
</organism>
<reference evidence="1 2" key="1">
    <citation type="submission" date="2019-07" db="EMBL/GenBank/DDBJ databases">
        <title>Whole genome shotgun sequence of Microvirga aerophila NBRC 106136.</title>
        <authorList>
            <person name="Hosoyama A."/>
            <person name="Uohara A."/>
            <person name="Ohji S."/>
            <person name="Ichikawa N."/>
        </authorList>
    </citation>
    <scope>NUCLEOTIDE SEQUENCE [LARGE SCALE GENOMIC DNA]</scope>
    <source>
        <strain evidence="1 2">NBRC 106136</strain>
    </source>
</reference>
<dbReference type="AlphaFoldDB" id="A0A512BNX7"/>
<gene>
    <name evidence="1" type="ORF">MAE02_13650</name>
</gene>
<sequence>MAWQRRTWAIQRIGWFALGVLVLAALTGVFGYGALSWQQASDPAGLVRIDYERFQRQGSEFTLRVDIEPEATTGDAVPLRVSGSFLDAVEVKGIVPEPRGAKSLGADVEYVIPVAQPRQGATIRFALKMREVGSHTAEIGLTGREPARFTQFVYP</sequence>
<evidence type="ECO:0000313" key="2">
    <source>
        <dbReference type="Proteomes" id="UP000321085"/>
    </source>
</evidence>
<evidence type="ECO:0000313" key="1">
    <source>
        <dbReference type="EMBL" id="GEO13669.1"/>
    </source>
</evidence>
<comment type="caution">
    <text evidence="1">The sequence shown here is derived from an EMBL/GenBank/DDBJ whole genome shotgun (WGS) entry which is preliminary data.</text>
</comment>
<protein>
    <submittedName>
        <fullName evidence="1">Uncharacterized protein</fullName>
    </submittedName>
</protein>
<accession>A0A512BNX7</accession>
<dbReference type="EMBL" id="BJYU01000015">
    <property type="protein sequence ID" value="GEO13669.1"/>
    <property type="molecule type" value="Genomic_DNA"/>
</dbReference>